<dbReference type="OrthoDB" id="9828646at2"/>
<dbReference type="PROSITE" id="PS51257">
    <property type="entry name" value="PROKAR_LIPOPROTEIN"/>
    <property type="match status" value="1"/>
</dbReference>
<protein>
    <recommendedName>
        <fullName evidence="4">Glycine zipper domain-containing protein</fullName>
    </recommendedName>
</protein>
<proteinExistence type="predicted"/>
<sequence length="207" mass="21487">MNPTKHAVNCCLSLLLGITLLTVTACSQRSMEQAGQGAVTGAAVGAVGGMVTALVFGGNVGEAAARGAVYGGSTGATAGAISGAVTDSNEKKAQQAARLEALRNKLGDEAYQGLSALVECKHEISQGYGRTAAASDNPDHALAGLWLQVLAYADRGQTDQARNLFGQLMAKDGDITSESQAERKMEAALEKLMQIRKEYNLPVECIE</sequence>
<organism evidence="2 3">
    <name type="scientific">Desulfosarcina widdelii</name>
    <dbReference type="NCBI Taxonomy" id="947919"/>
    <lineage>
        <taxon>Bacteria</taxon>
        <taxon>Pseudomonadati</taxon>
        <taxon>Thermodesulfobacteriota</taxon>
        <taxon>Desulfobacteria</taxon>
        <taxon>Desulfobacterales</taxon>
        <taxon>Desulfosarcinaceae</taxon>
        <taxon>Desulfosarcina</taxon>
    </lineage>
</organism>
<dbReference type="KEGG" id="dwd:DSCW_58740"/>
<dbReference type="Proteomes" id="UP000427769">
    <property type="component" value="Chromosome"/>
</dbReference>
<dbReference type="EMBL" id="AP021875">
    <property type="protein sequence ID" value="BBO78457.1"/>
    <property type="molecule type" value="Genomic_DNA"/>
</dbReference>
<dbReference type="RefSeq" id="WP_155307088.1">
    <property type="nucleotide sequence ID" value="NZ_AP021875.1"/>
</dbReference>
<feature type="signal peptide" evidence="1">
    <location>
        <begin position="1"/>
        <end position="25"/>
    </location>
</feature>
<feature type="chain" id="PRO_5024287674" description="Glycine zipper domain-containing protein" evidence="1">
    <location>
        <begin position="26"/>
        <end position="207"/>
    </location>
</feature>
<name>A0A5K7ZPI5_9BACT</name>
<dbReference type="AlphaFoldDB" id="A0A5K7ZPI5"/>
<evidence type="ECO:0000313" key="2">
    <source>
        <dbReference type="EMBL" id="BBO78457.1"/>
    </source>
</evidence>
<keyword evidence="3" id="KW-1185">Reference proteome</keyword>
<evidence type="ECO:0008006" key="4">
    <source>
        <dbReference type="Google" id="ProtNLM"/>
    </source>
</evidence>
<reference evidence="2 3" key="1">
    <citation type="submission" date="2019-11" db="EMBL/GenBank/DDBJ databases">
        <title>Comparative genomics of hydrocarbon-degrading Desulfosarcina strains.</title>
        <authorList>
            <person name="Watanabe M."/>
            <person name="Kojima H."/>
            <person name="Fukui M."/>
        </authorList>
    </citation>
    <scope>NUCLEOTIDE SEQUENCE [LARGE SCALE GENOMIC DNA]</scope>
    <source>
        <strain evidence="2 3">PP31</strain>
    </source>
</reference>
<keyword evidence="1" id="KW-0732">Signal</keyword>
<accession>A0A5K7ZPI5</accession>
<gene>
    <name evidence="2" type="ORF">DSCW_58740</name>
</gene>
<evidence type="ECO:0000256" key="1">
    <source>
        <dbReference type="SAM" id="SignalP"/>
    </source>
</evidence>
<evidence type="ECO:0000313" key="3">
    <source>
        <dbReference type="Proteomes" id="UP000427769"/>
    </source>
</evidence>